<keyword evidence="2 3" id="KW-0456">Lyase</keyword>
<dbReference type="GO" id="GO:0051604">
    <property type="term" value="P:protein maturation"/>
    <property type="evidence" value="ECO:0007669"/>
    <property type="project" value="UniProtKB-UniRule"/>
</dbReference>
<proteinExistence type="inferred from homology"/>
<name>L1Q914_9CLOT</name>
<comment type="caution">
    <text evidence="4">The sequence shown here is derived from an EMBL/GenBank/DDBJ whole genome shotgun (WGS) entry which is preliminary data.</text>
</comment>
<protein>
    <recommendedName>
        <fullName evidence="3">Pyridinium-3,5-bisthiocarboxylic acid mononucleotide nickel insertion protein</fullName>
        <shortName evidence="3">P2TMN nickel insertion protein</shortName>
        <ecNumber evidence="3">4.99.1.12</ecNumber>
    </recommendedName>
    <alternativeName>
        <fullName evidence="3">Nickel-pincer cofactor biosynthesis protein LarC</fullName>
    </alternativeName>
</protein>
<comment type="similarity">
    <text evidence="3">Belongs to the LarC family.</text>
</comment>
<dbReference type="GO" id="GO:0016151">
    <property type="term" value="F:nickel cation binding"/>
    <property type="evidence" value="ECO:0007669"/>
    <property type="project" value="UniProtKB-UniRule"/>
</dbReference>
<dbReference type="PANTHER" id="PTHR36566:SF1">
    <property type="entry name" value="PYRIDINIUM-3,5-BISTHIOCARBOXYLIC ACID MONONUCLEOTIDE NICKEL INSERTION PROTEIN"/>
    <property type="match status" value="1"/>
</dbReference>
<reference evidence="4 5" key="1">
    <citation type="submission" date="2012-05" db="EMBL/GenBank/DDBJ databases">
        <authorList>
            <person name="Weinstock G."/>
            <person name="Sodergren E."/>
            <person name="Lobos E.A."/>
            <person name="Fulton L."/>
            <person name="Fulton R."/>
            <person name="Courtney L."/>
            <person name="Fronick C."/>
            <person name="O'Laughlin M."/>
            <person name="Godfrey J."/>
            <person name="Wilson R.M."/>
            <person name="Miner T."/>
            <person name="Farmer C."/>
            <person name="Delehaunty K."/>
            <person name="Cordes M."/>
            <person name="Minx P."/>
            <person name="Tomlinson C."/>
            <person name="Chen J."/>
            <person name="Wollam A."/>
            <person name="Pepin K.H."/>
            <person name="Bhonagiri V."/>
            <person name="Zhang X."/>
            <person name="Suruliraj S."/>
            <person name="Warren W."/>
            <person name="Mitreva M."/>
            <person name="Mardis E.R."/>
            <person name="Wilson R.K."/>
        </authorList>
    </citation>
    <scope>NUCLEOTIDE SEQUENCE [LARGE SCALE GENOMIC DNA]</scope>
    <source>
        <strain evidence="4 5">DSM 1785</strain>
    </source>
</reference>
<dbReference type="HOGENOM" id="CLU_028523_2_1_9"/>
<dbReference type="PANTHER" id="PTHR36566">
    <property type="entry name" value="NICKEL INSERTION PROTEIN-RELATED"/>
    <property type="match status" value="1"/>
</dbReference>
<keyword evidence="5" id="KW-1185">Reference proteome</keyword>
<evidence type="ECO:0000313" key="4">
    <source>
        <dbReference type="EMBL" id="EKY24459.1"/>
    </source>
</evidence>
<comment type="catalytic activity">
    <reaction evidence="3">
        <text>Ni(II)-pyridinium-3,5-bisthiocarboxylate mononucleotide = pyridinium-3,5-bisthiocarboxylate mononucleotide + Ni(2+)</text>
        <dbReference type="Rhea" id="RHEA:54784"/>
        <dbReference type="ChEBI" id="CHEBI:49786"/>
        <dbReference type="ChEBI" id="CHEBI:137372"/>
        <dbReference type="ChEBI" id="CHEBI:137373"/>
        <dbReference type="EC" id="4.99.1.12"/>
    </reaction>
</comment>
<evidence type="ECO:0000256" key="1">
    <source>
        <dbReference type="ARBA" id="ARBA00022596"/>
    </source>
</evidence>
<dbReference type="PATRIC" id="fig|545697.3.peg.2637"/>
<evidence type="ECO:0000313" key="5">
    <source>
        <dbReference type="Proteomes" id="UP000010420"/>
    </source>
</evidence>
<gene>
    <name evidence="3" type="primary">larC</name>
    <name evidence="4" type="ORF">HMPREF0216_02682</name>
</gene>
<dbReference type="RefSeq" id="WP_005214716.1">
    <property type="nucleotide sequence ID" value="NZ_KB291674.1"/>
</dbReference>
<dbReference type="NCBIfam" id="TIGR00299">
    <property type="entry name" value="nickel pincer cofactor biosynthesis protein LarC"/>
    <property type="match status" value="1"/>
</dbReference>
<dbReference type="HAMAP" id="MF_01074">
    <property type="entry name" value="LarC"/>
    <property type="match status" value="1"/>
</dbReference>
<keyword evidence="1 3" id="KW-0533">Nickel</keyword>
<dbReference type="EC" id="4.99.1.12" evidence="3"/>
<dbReference type="Gene3D" id="3.30.70.1380">
    <property type="entry name" value="Transcriptional regulatory protein pf0864 domain like"/>
    <property type="match status" value="1"/>
</dbReference>
<dbReference type="InterPro" id="IPR002822">
    <property type="entry name" value="Ni_insertion"/>
</dbReference>
<dbReference type="AlphaFoldDB" id="L1Q914"/>
<accession>L1Q914</accession>
<dbReference type="GO" id="GO:0016829">
    <property type="term" value="F:lyase activity"/>
    <property type="evidence" value="ECO:0007669"/>
    <property type="project" value="UniProtKB-UniRule"/>
</dbReference>
<dbReference type="EMBL" id="AMEZ01000084">
    <property type="protein sequence ID" value="EKY24459.1"/>
    <property type="molecule type" value="Genomic_DNA"/>
</dbReference>
<evidence type="ECO:0000256" key="3">
    <source>
        <dbReference type="HAMAP-Rule" id="MF_01074"/>
    </source>
</evidence>
<dbReference type="eggNOG" id="COG1641">
    <property type="taxonomic scope" value="Bacteria"/>
</dbReference>
<comment type="function">
    <text evidence="3">Involved in the biosynthesis of a nickel-pincer cofactor ((SCS)Ni(II) pincer complex). Binds Ni(2+), and functions in nickel delivery to pyridinium-3,5-bisthiocarboxylic acid mononucleotide (P2TMN), to form the mature cofactor. Is thus probably required for the activation of nickel-pincer cofactor-dependent enzymes.</text>
</comment>
<evidence type="ECO:0000256" key="2">
    <source>
        <dbReference type="ARBA" id="ARBA00023239"/>
    </source>
</evidence>
<organism evidence="4 5">
    <name type="scientific">Clostridium celatum DSM 1785</name>
    <dbReference type="NCBI Taxonomy" id="545697"/>
    <lineage>
        <taxon>Bacteria</taxon>
        <taxon>Bacillati</taxon>
        <taxon>Bacillota</taxon>
        <taxon>Clostridia</taxon>
        <taxon>Eubacteriales</taxon>
        <taxon>Clostridiaceae</taxon>
        <taxon>Clostridium</taxon>
    </lineage>
</organism>
<sequence>MRKALYLECYSGISGDMAVAALLDLGADREVLETALSSLPIGGFEVEISRVKKSGLDGCDFNVILDKNHENHDHDMEYLHGQKQHLMIKRNDKWHHPHRININYNYDDDEQRGPLEIFNIINDAHITDNAKEIAKSIFTIIAKAEAKAHGVEINQVHFHEVGAVDSIVDIIAVAVCIDNLGIKEVIVPQLHEGYGFVRCRHGVIPIPVPAVTYIVADNNLNLHITNTEGEMVTPTGAAIVAAIKTSDKLPEKFTIKKIGIGCGKRSYDRPSFLRAMIIEDKSLEEECIYKLESNIDDSTGEALGFVMDKLFEAGARDVHYIPVYMKKNRPAYQINVICKKEDIEKLEQIIFMETTTIGIRRIKMERSVLNREIKTMQTSLGEVQVKECNLELGKRVYPEYSSVVELCKKHNMSYQDVYHLIRKECEKDNILIKNEI</sequence>
<dbReference type="Proteomes" id="UP000010420">
    <property type="component" value="Unassembled WGS sequence"/>
</dbReference>
<dbReference type="Pfam" id="PF01969">
    <property type="entry name" value="Ni_insertion"/>
    <property type="match status" value="1"/>
</dbReference>
<dbReference type="OrthoDB" id="9765625at2"/>
<dbReference type="STRING" id="545697.HMPREF0216_02682"/>